<organism evidence="7 8">
    <name type="scientific">Catenovulum adriaticum</name>
    <dbReference type="NCBI Taxonomy" id="2984846"/>
    <lineage>
        <taxon>Bacteria</taxon>
        <taxon>Pseudomonadati</taxon>
        <taxon>Pseudomonadota</taxon>
        <taxon>Gammaproteobacteria</taxon>
        <taxon>Alteromonadales</taxon>
        <taxon>Alteromonadaceae</taxon>
        <taxon>Catenovulum</taxon>
    </lineage>
</organism>
<dbReference type="EMBL" id="CP109965">
    <property type="protein sequence ID" value="WAJ69166.1"/>
    <property type="molecule type" value="Genomic_DNA"/>
</dbReference>
<dbReference type="InterPro" id="IPR051906">
    <property type="entry name" value="TolC-like"/>
</dbReference>
<keyword evidence="8" id="KW-1185">Reference proteome</keyword>
<dbReference type="Proteomes" id="UP001163726">
    <property type="component" value="Chromosome"/>
</dbReference>
<feature type="signal peptide" evidence="6">
    <location>
        <begin position="1"/>
        <end position="19"/>
    </location>
</feature>
<evidence type="ECO:0000256" key="1">
    <source>
        <dbReference type="ARBA" id="ARBA00004442"/>
    </source>
</evidence>
<evidence type="ECO:0000256" key="2">
    <source>
        <dbReference type="ARBA" id="ARBA00022452"/>
    </source>
</evidence>
<name>A0ABY7AKJ2_9ALTE</name>
<accession>A0ABY7AKJ2</accession>
<dbReference type="Gene3D" id="1.20.1600.10">
    <property type="entry name" value="Outer membrane efflux proteins (OEP)"/>
    <property type="match status" value="1"/>
</dbReference>
<dbReference type="RefSeq" id="WP_268073358.1">
    <property type="nucleotide sequence ID" value="NZ_CP109965.1"/>
</dbReference>
<evidence type="ECO:0000256" key="6">
    <source>
        <dbReference type="SAM" id="SignalP"/>
    </source>
</evidence>
<dbReference type="PANTHER" id="PTHR30026">
    <property type="entry name" value="OUTER MEMBRANE PROTEIN TOLC"/>
    <property type="match status" value="1"/>
</dbReference>
<dbReference type="SUPFAM" id="SSF56954">
    <property type="entry name" value="Outer membrane efflux proteins (OEP)"/>
    <property type="match status" value="1"/>
</dbReference>
<keyword evidence="4" id="KW-0472">Membrane</keyword>
<evidence type="ECO:0000256" key="4">
    <source>
        <dbReference type="ARBA" id="ARBA00023136"/>
    </source>
</evidence>
<keyword evidence="2" id="KW-1134">Transmembrane beta strand</keyword>
<feature type="chain" id="PRO_5046289706" evidence="6">
    <location>
        <begin position="20"/>
        <end position="437"/>
    </location>
</feature>
<proteinExistence type="predicted"/>
<evidence type="ECO:0000256" key="5">
    <source>
        <dbReference type="ARBA" id="ARBA00023237"/>
    </source>
</evidence>
<reference evidence="7" key="1">
    <citation type="submission" date="2022-10" db="EMBL/GenBank/DDBJ databases">
        <title>Catenovulum adriacola sp. nov. isolated in the Harbour of Susak.</title>
        <authorList>
            <person name="Schoch T."/>
            <person name="Reich S.J."/>
            <person name="Stoeferle S."/>
            <person name="Flaiz M."/>
            <person name="Kazda M."/>
            <person name="Riedel C.U."/>
            <person name="Duerre P."/>
        </authorList>
    </citation>
    <scope>NUCLEOTIDE SEQUENCE</scope>
    <source>
        <strain evidence="7">TS8</strain>
    </source>
</reference>
<gene>
    <name evidence="7" type="ORF">OLW01_08190</name>
</gene>
<keyword evidence="3" id="KW-0812">Transmembrane</keyword>
<evidence type="ECO:0000313" key="8">
    <source>
        <dbReference type="Proteomes" id="UP001163726"/>
    </source>
</evidence>
<keyword evidence="6" id="KW-0732">Signal</keyword>
<keyword evidence="5" id="KW-0998">Cell outer membrane</keyword>
<evidence type="ECO:0000313" key="7">
    <source>
        <dbReference type="EMBL" id="WAJ69166.1"/>
    </source>
</evidence>
<sequence length="437" mass="49312">MRVFIIGLSLCLATQFAIADALSLSDVVNLAVKGDIWSQQSQAEQSALQLKSTAAKQLDNPKISVNLNNMPTETWQFNQTSMTQLTLGASQVFERGNRNQIESDLYNIKAKSHPLLRKERQKQVSRSVALLWLNAYFEQESHALLLKNQQVLSNILEISQANYASGLTNTKQQDVLNAQLALMQLDDQLVQSKQNLSAYLSRLQQWLVEGAVGSNITIKPELPKAAFQLTPEQLKMYAQQSQMLKVLMQHPSIQLFDSQFQVSSKKIELEKQAYKAQWQVNAKYGYRQNSDFGETRSDLFSVGVSFDLPIINQAQTEQKVKAAIYQSESVKTQKRLKLQAMMAEFSAALTQYKFLLKRKTLYLNSSSENILAQSQSLVKTALSAYAQEEGDFADVFSANLIELNNQRALLKVKVDIVKAWIELNFYLNQNHLGAANE</sequence>
<evidence type="ECO:0000256" key="3">
    <source>
        <dbReference type="ARBA" id="ARBA00022692"/>
    </source>
</evidence>
<dbReference type="PANTHER" id="PTHR30026:SF20">
    <property type="entry name" value="OUTER MEMBRANE PROTEIN TOLC"/>
    <property type="match status" value="1"/>
</dbReference>
<protein>
    <submittedName>
        <fullName evidence="7">TolC family protein</fullName>
    </submittedName>
</protein>
<comment type="subcellular location">
    <subcellularLocation>
        <location evidence="1">Cell outer membrane</location>
    </subcellularLocation>
</comment>